<feature type="region of interest" description="Disordered" evidence="1">
    <location>
        <begin position="74"/>
        <end position="188"/>
    </location>
</feature>
<organism evidence="3 4">
    <name type="scientific">Pediococcus ethanolidurans</name>
    <dbReference type="NCBI Taxonomy" id="319653"/>
    <lineage>
        <taxon>Bacteria</taxon>
        <taxon>Bacillati</taxon>
        <taxon>Bacillota</taxon>
        <taxon>Bacilli</taxon>
        <taxon>Lactobacillales</taxon>
        <taxon>Lactobacillaceae</taxon>
        <taxon>Pediococcus</taxon>
    </lineage>
</organism>
<keyword evidence="4" id="KW-1185">Reference proteome</keyword>
<keyword evidence="2" id="KW-1133">Transmembrane helix</keyword>
<feature type="compositionally biased region" description="Basic and acidic residues" evidence="1">
    <location>
        <begin position="118"/>
        <end position="169"/>
    </location>
</feature>
<dbReference type="EMBL" id="FOGK01000002">
    <property type="protein sequence ID" value="SER18830.1"/>
    <property type="molecule type" value="Genomic_DNA"/>
</dbReference>
<proteinExistence type="predicted"/>
<dbReference type="Proteomes" id="UP000182818">
    <property type="component" value="Unassembled WGS sequence"/>
</dbReference>
<evidence type="ECO:0000313" key="4">
    <source>
        <dbReference type="Proteomes" id="UP000182818"/>
    </source>
</evidence>
<keyword evidence="2" id="KW-0472">Membrane</keyword>
<name>A0A1H9M537_9LACO</name>
<accession>A0A1H9M537</accession>
<feature type="compositionally biased region" description="Basic and acidic residues" evidence="1">
    <location>
        <begin position="74"/>
        <end position="89"/>
    </location>
</feature>
<evidence type="ECO:0000313" key="3">
    <source>
        <dbReference type="EMBL" id="SER18830.1"/>
    </source>
</evidence>
<evidence type="ECO:0000256" key="1">
    <source>
        <dbReference type="SAM" id="MobiDB-lite"/>
    </source>
</evidence>
<sequence length="298" mass="33064">MNWLSYIGFFVVIASFAYIVWQLIMKFIGKLKHSNSHKGFKKIGISLIFLIIGFALVSTYKETKADIAADKKEARIESSKKASEKEASKNARSKRKVKAEEEKHANSVSESKAKAKSASKDESSKKVKAKKESKAKIASEKRAKDKKASRAESKAKKESKINAKKESKAAKSARSASKKAEKASLKKAKNKQIQKNFTDYKTFLSTVPSKTKNAITDAYLDNTSEVTVFVLNDDAMSLNSNSLKTVARSAWNTGNRIVGNYTPFPSKYENYERITIEDGAGNRIAHTSLFGGFKFDAD</sequence>
<feature type="transmembrane region" description="Helical" evidence="2">
    <location>
        <begin position="40"/>
        <end position="60"/>
    </location>
</feature>
<dbReference type="GeneID" id="76043175"/>
<evidence type="ECO:0000256" key="2">
    <source>
        <dbReference type="SAM" id="Phobius"/>
    </source>
</evidence>
<protein>
    <submittedName>
        <fullName evidence="3">Uncharacterized protein</fullName>
    </submittedName>
</protein>
<feature type="transmembrane region" description="Helical" evidence="2">
    <location>
        <begin position="6"/>
        <end position="28"/>
    </location>
</feature>
<keyword evidence="2" id="KW-0812">Transmembrane</keyword>
<dbReference type="RefSeq" id="WP_057805540.1">
    <property type="nucleotide sequence ID" value="NZ_BJYP01000011.1"/>
</dbReference>
<comment type="caution">
    <text evidence="3">The sequence shown here is derived from an EMBL/GenBank/DDBJ whole genome shotgun (WGS) entry which is preliminary data.</text>
</comment>
<gene>
    <name evidence="3" type="ORF">SAMN04487973_102184</name>
</gene>
<reference evidence="3 4" key="1">
    <citation type="submission" date="2016-10" db="EMBL/GenBank/DDBJ databases">
        <authorList>
            <person name="Varghese N."/>
            <person name="Submissions S."/>
        </authorList>
    </citation>
    <scope>NUCLEOTIDE SEQUENCE [LARGE SCALE GENOMIC DNA]</scope>
    <source>
        <strain evidence="3 4">CGMCC 1.3889</strain>
    </source>
</reference>